<comment type="caution">
    <text evidence="2">The sequence shown here is derived from an EMBL/GenBank/DDBJ whole genome shotgun (WGS) entry which is preliminary data.</text>
</comment>
<keyword evidence="3" id="KW-1185">Reference proteome</keyword>
<evidence type="ECO:0000313" key="3">
    <source>
        <dbReference type="Proteomes" id="UP000036987"/>
    </source>
</evidence>
<sequence>MQLIPYKKSMIEVPELPCSSVRIDERRKEKSSTIDCPNDMSPLNPLNEKSSDLEVVMDKCKSVPDPPFVDMNPFSLLGSISLISSLNDKDEDCTIVKCLKKKKDPSSSDKFVFIRTLRSGKIFFSDADDMPRKSKTLPEPSKKKRKVISRKLIIERKNVREMVKLL</sequence>
<gene>
    <name evidence="2" type="ORF">ZOSMA_13G01220</name>
</gene>
<evidence type="ECO:0000256" key="1">
    <source>
        <dbReference type="SAM" id="MobiDB-lite"/>
    </source>
</evidence>
<accession>A0A0K9PYA3</accession>
<protein>
    <submittedName>
        <fullName evidence="2">Uncharacterized protein</fullName>
    </submittedName>
</protein>
<feature type="region of interest" description="Disordered" evidence="1">
    <location>
        <begin position="27"/>
        <end position="47"/>
    </location>
</feature>
<dbReference type="Proteomes" id="UP000036987">
    <property type="component" value="Unassembled WGS sequence"/>
</dbReference>
<reference evidence="3" key="1">
    <citation type="journal article" date="2016" name="Nature">
        <title>The genome of the seagrass Zostera marina reveals angiosperm adaptation to the sea.</title>
        <authorList>
            <person name="Olsen J.L."/>
            <person name="Rouze P."/>
            <person name="Verhelst B."/>
            <person name="Lin Y.-C."/>
            <person name="Bayer T."/>
            <person name="Collen J."/>
            <person name="Dattolo E."/>
            <person name="De Paoli E."/>
            <person name="Dittami S."/>
            <person name="Maumus F."/>
            <person name="Michel G."/>
            <person name="Kersting A."/>
            <person name="Lauritano C."/>
            <person name="Lohaus R."/>
            <person name="Toepel M."/>
            <person name="Tonon T."/>
            <person name="Vanneste K."/>
            <person name="Amirebrahimi M."/>
            <person name="Brakel J."/>
            <person name="Bostroem C."/>
            <person name="Chovatia M."/>
            <person name="Grimwood J."/>
            <person name="Jenkins J.W."/>
            <person name="Jueterbock A."/>
            <person name="Mraz A."/>
            <person name="Stam W.T."/>
            <person name="Tice H."/>
            <person name="Bornberg-Bauer E."/>
            <person name="Green P.J."/>
            <person name="Pearson G.A."/>
            <person name="Procaccini G."/>
            <person name="Duarte C.M."/>
            <person name="Schmutz J."/>
            <person name="Reusch T.B.H."/>
            <person name="Van de Peer Y."/>
        </authorList>
    </citation>
    <scope>NUCLEOTIDE SEQUENCE [LARGE SCALE GENOMIC DNA]</scope>
    <source>
        <strain evidence="3">cv. Finnish</strain>
    </source>
</reference>
<dbReference type="AlphaFoldDB" id="A0A0K9PYA3"/>
<name>A0A0K9PYA3_ZOSMR</name>
<evidence type="ECO:0000313" key="2">
    <source>
        <dbReference type="EMBL" id="KMZ73914.1"/>
    </source>
</evidence>
<dbReference type="EMBL" id="LFYR01000514">
    <property type="protein sequence ID" value="KMZ73914.1"/>
    <property type="molecule type" value="Genomic_DNA"/>
</dbReference>
<proteinExistence type="predicted"/>
<organism evidence="2 3">
    <name type="scientific">Zostera marina</name>
    <name type="common">Eelgrass</name>
    <dbReference type="NCBI Taxonomy" id="29655"/>
    <lineage>
        <taxon>Eukaryota</taxon>
        <taxon>Viridiplantae</taxon>
        <taxon>Streptophyta</taxon>
        <taxon>Embryophyta</taxon>
        <taxon>Tracheophyta</taxon>
        <taxon>Spermatophyta</taxon>
        <taxon>Magnoliopsida</taxon>
        <taxon>Liliopsida</taxon>
        <taxon>Zosteraceae</taxon>
        <taxon>Zostera</taxon>
    </lineage>
</organism>